<protein>
    <submittedName>
        <fullName evidence="3">Preprotein translocase subunit SecY</fullName>
    </submittedName>
</protein>
<evidence type="ECO:0000313" key="4">
    <source>
        <dbReference type="Proteomes" id="UP000565262"/>
    </source>
</evidence>
<evidence type="ECO:0000313" key="3">
    <source>
        <dbReference type="EMBL" id="MBB1487740.1"/>
    </source>
</evidence>
<keyword evidence="2" id="KW-0472">Membrane</keyword>
<feature type="transmembrane region" description="Helical" evidence="2">
    <location>
        <begin position="209"/>
        <end position="231"/>
    </location>
</feature>
<dbReference type="RefSeq" id="WP_182809517.1">
    <property type="nucleotide sequence ID" value="NZ_JACJFM010000018.1"/>
</dbReference>
<reference evidence="3 4" key="1">
    <citation type="submission" date="2020-08" db="EMBL/GenBank/DDBJ databases">
        <title>Oceanospirillum sp. nov. isolated from marine sediment.</title>
        <authorList>
            <person name="Ji X."/>
        </authorList>
    </citation>
    <scope>NUCLEOTIDE SEQUENCE [LARGE SCALE GENOMIC DNA]</scope>
    <source>
        <strain evidence="3 4">D5</strain>
    </source>
</reference>
<name>A0A839IST3_9GAMM</name>
<organism evidence="3 4">
    <name type="scientific">Oceanospirillum sediminis</name>
    <dbReference type="NCBI Taxonomy" id="2760088"/>
    <lineage>
        <taxon>Bacteria</taxon>
        <taxon>Pseudomonadati</taxon>
        <taxon>Pseudomonadota</taxon>
        <taxon>Gammaproteobacteria</taxon>
        <taxon>Oceanospirillales</taxon>
        <taxon>Oceanospirillaceae</taxon>
        <taxon>Oceanospirillum</taxon>
    </lineage>
</organism>
<accession>A0A839IST3</accession>
<comment type="caution">
    <text evidence="3">The sequence shown here is derived from an EMBL/GenBank/DDBJ whole genome shotgun (WGS) entry which is preliminary data.</text>
</comment>
<keyword evidence="2" id="KW-0812">Transmembrane</keyword>
<keyword evidence="4" id="KW-1185">Reference proteome</keyword>
<dbReference type="Proteomes" id="UP000565262">
    <property type="component" value="Unassembled WGS sequence"/>
</dbReference>
<proteinExistence type="predicted"/>
<gene>
    <name evidence="3" type="ORF">H4O21_14105</name>
</gene>
<dbReference type="EMBL" id="JACJFM010000018">
    <property type="protein sequence ID" value="MBB1487740.1"/>
    <property type="molecule type" value="Genomic_DNA"/>
</dbReference>
<keyword evidence="2" id="KW-1133">Transmembrane helix</keyword>
<evidence type="ECO:0000256" key="1">
    <source>
        <dbReference type="SAM" id="Coils"/>
    </source>
</evidence>
<feature type="transmembrane region" description="Helical" evidence="2">
    <location>
        <begin position="20"/>
        <end position="41"/>
    </location>
</feature>
<dbReference type="AlphaFoldDB" id="A0A839IST3"/>
<feature type="transmembrane region" description="Helical" evidence="2">
    <location>
        <begin position="47"/>
        <end position="71"/>
    </location>
</feature>
<keyword evidence="1" id="KW-0175">Coiled coil</keyword>
<feature type="transmembrane region" description="Helical" evidence="2">
    <location>
        <begin position="83"/>
        <end position="105"/>
    </location>
</feature>
<evidence type="ECO:0000256" key="2">
    <source>
        <dbReference type="SAM" id="Phobius"/>
    </source>
</evidence>
<feature type="coiled-coil region" evidence="1">
    <location>
        <begin position="116"/>
        <end position="180"/>
    </location>
</feature>
<sequence>MLYEKELPVRYPKSSFAMNVVYLLTSASVLTSIFFSLLLFLSIDDDWVMMALFGSLAIIFELGKFFAWFEFGERRARRNFSGALSALIFYAILAAISIGGSIGGINSATNTAQNHVNIQQSKIDSFNREIEAIEEQIELNNEAGRRYIEMNRIAIGLARIQKENSALRDKQRQLAEQRDSLPVVTQGSVLGLIDSMARALGTDSQTAKLWLVVFLSVLLDFFAAFFIGLIGEEKRFCQQFRHQRPVTIEPEMPKLLTHQPQPETESKSDTGVTTAADIVDQIPVNSDADKNILSEQEQALIDKVSDALDNKQVNCTKKAVMSFLKITQEETDALFALLMEQNLVSQKPNNHYRWHGNS</sequence>